<evidence type="ECO:0000256" key="1">
    <source>
        <dbReference type="ARBA" id="ARBA00023125"/>
    </source>
</evidence>
<dbReference type="PANTHER" id="PTHR46558:SF11">
    <property type="entry name" value="HTH-TYPE TRANSCRIPTIONAL REGULATOR XRE"/>
    <property type="match status" value="1"/>
</dbReference>
<evidence type="ECO:0000313" key="4">
    <source>
        <dbReference type="Proteomes" id="UP000708347"/>
    </source>
</evidence>
<dbReference type="SUPFAM" id="SSF47413">
    <property type="entry name" value="lambda repressor-like DNA-binding domains"/>
    <property type="match status" value="2"/>
</dbReference>
<dbReference type="CDD" id="cd00093">
    <property type="entry name" value="HTH_XRE"/>
    <property type="match status" value="2"/>
</dbReference>
<dbReference type="PROSITE" id="PS50943">
    <property type="entry name" value="HTH_CROC1"/>
    <property type="match status" value="2"/>
</dbReference>
<keyword evidence="1" id="KW-0238">DNA-binding</keyword>
<comment type="caution">
    <text evidence="3">The sequence shown here is derived from an EMBL/GenBank/DDBJ whole genome shotgun (WGS) entry which is preliminary data.</text>
</comment>
<evidence type="ECO:0000259" key="2">
    <source>
        <dbReference type="PROSITE" id="PS50943"/>
    </source>
</evidence>
<feature type="domain" description="HTH cro/C1-type" evidence="2">
    <location>
        <begin position="31"/>
        <end position="82"/>
    </location>
</feature>
<dbReference type="InterPro" id="IPR001387">
    <property type="entry name" value="Cro/C1-type_HTH"/>
</dbReference>
<name>A0ABX2JZL0_9MYCO</name>
<gene>
    <name evidence="3" type="ORF">FEG63_21815</name>
</gene>
<dbReference type="RefSeq" id="WP_174399909.1">
    <property type="nucleotide sequence ID" value="NZ_VBSB01000014.1"/>
</dbReference>
<dbReference type="SMART" id="SM00530">
    <property type="entry name" value="HTH_XRE"/>
    <property type="match status" value="2"/>
</dbReference>
<reference evidence="3 4" key="1">
    <citation type="submission" date="2019-05" db="EMBL/GenBank/DDBJ databases">
        <title>Mycolicibacterium sphagni ENV482 genome assembly.</title>
        <authorList>
            <person name="Chen W."/>
            <person name="Faulkner N.W."/>
            <person name="Hyman M.R."/>
        </authorList>
    </citation>
    <scope>NUCLEOTIDE SEQUENCE [LARGE SCALE GENOMIC DNA]</scope>
    <source>
        <strain evidence="3 4">ENV482</strain>
    </source>
</reference>
<protein>
    <submittedName>
        <fullName evidence="3">Helix-turn-helix transcriptional regulator</fullName>
    </submittedName>
</protein>
<accession>A0ABX2JZL0</accession>
<dbReference type="InterPro" id="IPR010982">
    <property type="entry name" value="Lambda_DNA-bd_dom_sf"/>
</dbReference>
<keyword evidence="4" id="KW-1185">Reference proteome</keyword>
<dbReference type="Pfam" id="PF01381">
    <property type="entry name" value="HTH_3"/>
    <property type="match status" value="2"/>
</dbReference>
<dbReference type="PANTHER" id="PTHR46558">
    <property type="entry name" value="TRACRIPTIONAL REGULATORY PROTEIN-RELATED-RELATED"/>
    <property type="match status" value="1"/>
</dbReference>
<proteinExistence type="predicted"/>
<sequence>MNDSQRQDDRREKPVPSSVLRGFDRNEFACARKNANLTVQELGKQAGVDRAAIHRWESGECLPLVDSLSLAAAALGTSIDRFLTVPESERTLADLRIVAGLTQALLAERTGISRRVVGAFERGRGQLDAQRVSALADALKVSEETIRGAHSRSFAGE</sequence>
<evidence type="ECO:0000313" key="3">
    <source>
        <dbReference type="EMBL" id="NTY62182.1"/>
    </source>
</evidence>
<feature type="domain" description="HTH cro/C1-type" evidence="2">
    <location>
        <begin position="92"/>
        <end position="146"/>
    </location>
</feature>
<dbReference type="Proteomes" id="UP000708347">
    <property type="component" value="Unassembled WGS sequence"/>
</dbReference>
<dbReference type="Gene3D" id="1.10.260.40">
    <property type="entry name" value="lambda repressor-like DNA-binding domains"/>
    <property type="match status" value="2"/>
</dbReference>
<dbReference type="EMBL" id="VBSB01000014">
    <property type="protein sequence ID" value="NTY62182.1"/>
    <property type="molecule type" value="Genomic_DNA"/>
</dbReference>
<organism evidence="3 4">
    <name type="scientific">Mycolicibacterium sphagni</name>
    <dbReference type="NCBI Taxonomy" id="1786"/>
    <lineage>
        <taxon>Bacteria</taxon>
        <taxon>Bacillati</taxon>
        <taxon>Actinomycetota</taxon>
        <taxon>Actinomycetes</taxon>
        <taxon>Mycobacteriales</taxon>
        <taxon>Mycobacteriaceae</taxon>
        <taxon>Mycolicibacterium</taxon>
    </lineage>
</organism>